<feature type="transmembrane region" description="Helical" evidence="1">
    <location>
        <begin position="330"/>
        <end position="350"/>
    </location>
</feature>
<evidence type="ECO:0000256" key="1">
    <source>
        <dbReference type="SAM" id="Phobius"/>
    </source>
</evidence>
<dbReference type="PROSITE" id="PS50234">
    <property type="entry name" value="VWFA"/>
    <property type="match status" value="1"/>
</dbReference>
<evidence type="ECO:0000313" key="3">
    <source>
        <dbReference type="EMBL" id="KPL71777.1"/>
    </source>
</evidence>
<dbReference type="AlphaFoldDB" id="A0A0P6X9C4"/>
<dbReference type="Proteomes" id="UP000050430">
    <property type="component" value="Unassembled WGS sequence"/>
</dbReference>
<dbReference type="STRING" id="229920.ADM99_10090"/>
<name>A0A0P6X9C4_9CHLR</name>
<comment type="caution">
    <text evidence="3">The sequence shown here is derived from an EMBL/GenBank/DDBJ whole genome shotgun (WGS) entry which is preliminary data.</text>
</comment>
<proteinExistence type="predicted"/>
<dbReference type="Gene3D" id="3.40.50.410">
    <property type="entry name" value="von Willebrand factor, type A domain"/>
    <property type="match status" value="1"/>
</dbReference>
<dbReference type="OrthoDB" id="2922473at2"/>
<dbReference type="SMART" id="SM00327">
    <property type="entry name" value="VWA"/>
    <property type="match status" value="1"/>
</dbReference>
<dbReference type="Pfam" id="PF13519">
    <property type="entry name" value="VWA_2"/>
    <property type="match status" value="1"/>
</dbReference>
<evidence type="ECO:0000313" key="4">
    <source>
        <dbReference type="Proteomes" id="UP000050430"/>
    </source>
</evidence>
<dbReference type="EMBL" id="LGCK01000010">
    <property type="protein sequence ID" value="KPL71777.1"/>
    <property type="molecule type" value="Genomic_DNA"/>
</dbReference>
<dbReference type="SUPFAM" id="SSF53300">
    <property type="entry name" value="vWA-like"/>
    <property type="match status" value="1"/>
</dbReference>
<protein>
    <recommendedName>
        <fullName evidence="2">VWFA domain-containing protein</fullName>
    </recommendedName>
</protein>
<keyword evidence="1" id="KW-1133">Transmembrane helix</keyword>
<dbReference type="RefSeq" id="WP_062420405.1">
    <property type="nucleotide sequence ID" value="NZ_BBYA01000002.1"/>
</dbReference>
<keyword evidence="1" id="KW-0812">Transmembrane</keyword>
<organism evidence="3 4">
    <name type="scientific">Leptolinea tardivitalis</name>
    <dbReference type="NCBI Taxonomy" id="229920"/>
    <lineage>
        <taxon>Bacteria</taxon>
        <taxon>Bacillati</taxon>
        <taxon>Chloroflexota</taxon>
        <taxon>Anaerolineae</taxon>
        <taxon>Anaerolineales</taxon>
        <taxon>Anaerolineaceae</taxon>
        <taxon>Leptolinea</taxon>
    </lineage>
</organism>
<dbReference type="InterPro" id="IPR002035">
    <property type="entry name" value="VWF_A"/>
</dbReference>
<dbReference type="PANTHER" id="PTHR10579">
    <property type="entry name" value="CALCIUM-ACTIVATED CHLORIDE CHANNEL REGULATOR"/>
    <property type="match status" value="1"/>
</dbReference>
<feature type="domain" description="VWFA" evidence="2">
    <location>
        <begin position="96"/>
        <end position="273"/>
    </location>
</feature>
<reference evidence="3 4" key="1">
    <citation type="submission" date="2015-07" db="EMBL/GenBank/DDBJ databases">
        <title>Genome sequence of Leptolinea tardivitalis DSM 16556.</title>
        <authorList>
            <person name="Hemp J."/>
            <person name="Ward L.M."/>
            <person name="Pace L.A."/>
            <person name="Fischer W.W."/>
        </authorList>
    </citation>
    <scope>NUCLEOTIDE SEQUENCE [LARGE SCALE GENOMIC DNA]</scope>
    <source>
        <strain evidence="3 4">YMTK-2</strain>
    </source>
</reference>
<dbReference type="InterPro" id="IPR017802">
    <property type="entry name" value="VWFA-rel_acidobac-type"/>
</dbReference>
<keyword evidence="4" id="KW-1185">Reference proteome</keyword>
<sequence length="378" mass="39885">MNTTRKLYVSTTLLLIAGLLMSFLPASTVLPQSDDLTIKITQVDNSKFPQVTLYVSVLNRKGEPVAINPADLVIRENGKVIPASNVKGAGQVGPLTTLLVMDISGSMNKGGKIESAKAVAREYVAQMREGDSAGVILFNTQVRTLQIIKSDRGQLSKALNEISAGGDTAMYDALITAVNQLNGITGRKAILVYTDGLDNRSKSTADDVISAIGTGGLTISTVGFGDVNQGLGSQEALDEAALKKLASKSGGLYGYAANRDELSALYASFGASMRSEYALTYTSPYSLRNGINRSLSVTLESPLGGLSRTGASATYNPGGLIPEVPVSGSWSIFFGLLLFLGILAAAPMIVPRIQTKIQKPKPAVKLKEPKKVAIKLKD</sequence>
<dbReference type="NCBIfam" id="TIGR03436">
    <property type="entry name" value="acidobact_VWFA"/>
    <property type="match status" value="1"/>
</dbReference>
<keyword evidence="1" id="KW-0472">Membrane</keyword>
<dbReference type="InterPro" id="IPR051266">
    <property type="entry name" value="CLCR"/>
</dbReference>
<dbReference type="PANTHER" id="PTHR10579:SF43">
    <property type="entry name" value="ZINC FINGER (C3HC4-TYPE RING FINGER) FAMILY PROTEIN"/>
    <property type="match status" value="1"/>
</dbReference>
<accession>A0A0P6X9C4</accession>
<evidence type="ECO:0000259" key="2">
    <source>
        <dbReference type="PROSITE" id="PS50234"/>
    </source>
</evidence>
<dbReference type="InterPro" id="IPR036465">
    <property type="entry name" value="vWFA_dom_sf"/>
</dbReference>
<gene>
    <name evidence="3" type="ORF">ADM99_10090</name>
</gene>